<dbReference type="AlphaFoldDB" id="B8C855"/>
<dbReference type="InParanoid" id="B8C855"/>
<accession>B8C855</accession>
<keyword evidence="4 6" id="KW-1133">Transmembrane helix</keyword>
<dbReference type="OMA" id="CTMEIFK"/>
<organism evidence="7 8">
    <name type="scientific">Thalassiosira pseudonana</name>
    <name type="common">Marine diatom</name>
    <name type="synonym">Cyclotella nana</name>
    <dbReference type="NCBI Taxonomy" id="35128"/>
    <lineage>
        <taxon>Eukaryota</taxon>
        <taxon>Sar</taxon>
        <taxon>Stramenopiles</taxon>
        <taxon>Ochrophyta</taxon>
        <taxon>Bacillariophyta</taxon>
        <taxon>Coscinodiscophyceae</taxon>
        <taxon>Thalassiosirophycidae</taxon>
        <taxon>Thalassiosirales</taxon>
        <taxon>Thalassiosiraceae</taxon>
        <taxon>Thalassiosira</taxon>
    </lineage>
</organism>
<evidence type="ECO:0000313" key="7">
    <source>
        <dbReference type="EMBL" id="EED90223.1"/>
    </source>
</evidence>
<feature type="transmembrane region" description="Helical" evidence="6">
    <location>
        <begin position="231"/>
        <end position="253"/>
    </location>
</feature>
<dbReference type="PANTHER" id="PTHR10361">
    <property type="entry name" value="SODIUM-BILE ACID COTRANSPORTER"/>
    <property type="match status" value="1"/>
</dbReference>
<evidence type="ECO:0000256" key="5">
    <source>
        <dbReference type="ARBA" id="ARBA00023136"/>
    </source>
</evidence>
<dbReference type="Pfam" id="PF01758">
    <property type="entry name" value="SBF"/>
    <property type="match status" value="1"/>
</dbReference>
<feature type="transmembrane region" description="Helical" evidence="6">
    <location>
        <begin position="94"/>
        <end position="117"/>
    </location>
</feature>
<evidence type="ECO:0000313" key="8">
    <source>
        <dbReference type="Proteomes" id="UP000001449"/>
    </source>
</evidence>
<keyword evidence="8" id="KW-1185">Reference proteome</keyword>
<feature type="transmembrane region" description="Helical" evidence="6">
    <location>
        <begin position="265"/>
        <end position="284"/>
    </location>
</feature>
<dbReference type="KEGG" id="tps:THAPSDRAFT_23976"/>
<feature type="transmembrane region" description="Helical" evidence="6">
    <location>
        <begin position="137"/>
        <end position="158"/>
    </location>
</feature>
<dbReference type="GeneID" id="7443539"/>
<dbReference type="STRING" id="35128.B8C855"/>
<dbReference type="eggNOG" id="KOG2718">
    <property type="taxonomic scope" value="Eukaryota"/>
</dbReference>
<evidence type="ECO:0000256" key="4">
    <source>
        <dbReference type="ARBA" id="ARBA00022989"/>
    </source>
</evidence>
<name>B8C855_THAPS</name>
<evidence type="ECO:0000256" key="3">
    <source>
        <dbReference type="ARBA" id="ARBA00022692"/>
    </source>
</evidence>
<dbReference type="InterPro" id="IPR004710">
    <property type="entry name" value="Bilac:Na_transpt"/>
</dbReference>
<proteinExistence type="inferred from homology"/>
<comment type="similarity">
    <text evidence="2">Belongs to the bile acid:sodium symporter (BASS) (TC 2.A.28) family.</text>
</comment>
<protein>
    <submittedName>
        <fullName evidence="7">Uncharacterized protein</fullName>
    </submittedName>
</protein>
<evidence type="ECO:0000256" key="2">
    <source>
        <dbReference type="ARBA" id="ARBA00006528"/>
    </source>
</evidence>
<dbReference type="InterPro" id="IPR038770">
    <property type="entry name" value="Na+/solute_symporter_sf"/>
</dbReference>
<dbReference type="HOGENOM" id="CLU_057801_0_0_1"/>
<dbReference type="PANTHER" id="PTHR10361:SF28">
    <property type="entry name" value="P3 PROTEIN-RELATED"/>
    <property type="match status" value="1"/>
</dbReference>
<dbReference type="InterPro" id="IPR002657">
    <property type="entry name" value="BilAc:Na_symport/Acr3"/>
</dbReference>
<reference evidence="7 8" key="2">
    <citation type="journal article" date="2008" name="Nature">
        <title>The Phaeodactylum genome reveals the evolutionary history of diatom genomes.</title>
        <authorList>
            <person name="Bowler C."/>
            <person name="Allen A.E."/>
            <person name="Badger J.H."/>
            <person name="Grimwood J."/>
            <person name="Jabbari K."/>
            <person name="Kuo A."/>
            <person name="Maheswari U."/>
            <person name="Martens C."/>
            <person name="Maumus F."/>
            <person name="Otillar R.P."/>
            <person name="Rayko E."/>
            <person name="Salamov A."/>
            <person name="Vandepoele K."/>
            <person name="Beszteri B."/>
            <person name="Gruber A."/>
            <person name="Heijde M."/>
            <person name="Katinka M."/>
            <person name="Mock T."/>
            <person name="Valentin K."/>
            <person name="Verret F."/>
            <person name="Berges J.A."/>
            <person name="Brownlee C."/>
            <person name="Cadoret J.P."/>
            <person name="Chiovitti A."/>
            <person name="Choi C.J."/>
            <person name="Coesel S."/>
            <person name="De Martino A."/>
            <person name="Detter J.C."/>
            <person name="Durkin C."/>
            <person name="Falciatore A."/>
            <person name="Fournet J."/>
            <person name="Haruta M."/>
            <person name="Huysman M.J."/>
            <person name="Jenkins B.D."/>
            <person name="Jiroutova K."/>
            <person name="Jorgensen R.E."/>
            <person name="Joubert Y."/>
            <person name="Kaplan A."/>
            <person name="Kroger N."/>
            <person name="Kroth P.G."/>
            <person name="La Roche J."/>
            <person name="Lindquist E."/>
            <person name="Lommer M."/>
            <person name="Martin-Jezequel V."/>
            <person name="Lopez P.J."/>
            <person name="Lucas S."/>
            <person name="Mangogna M."/>
            <person name="McGinnis K."/>
            <person name="Medlin L.K."/>
            <person name="Montsant A."/>
            <person name="Oudot-Le Secq M.P."/>
            <person name="Napoli C."/>
            <person name="Obornik M."/>
            <person name="Parker M.S."/>
            <person name="Petit J.L."/>
            <person name="Porcel B.M."/>
            <person name="Poulsen N."/>
            <person name="Robison M."/>
            <person name="Rychlewski L."/>
            <person name="Rynearson T.A."/>
            <person name="Schmutz J."/>
            <person name="Shapiro H."/>
            <person name="Siaut M."/>
            <person name="Stanley M."/>
            <person name="Sussman M.R."/>
            <person name="Taylor A.R."/>
            <person name="Vardi A."/>
            <person name="von Dassow P."/>
            <person name="Vyverman W."/>
            <person name="Willis A."/>
            <person name="Wyrwicz L.S."/>
            <person name="Rokhsar D.S."/>
            <person name="Weissenbach J."/>
            <person name="Armbrust E.V."/>
            <person name="Green B.R."/>
            <person name="Van de Peer Y."/>
            <person name="Grigoriev I.V."/>
        </authorList>
    </citation>
    <scope>NUCLEOTIDE SEQUENCE [LARGE SCALE GENOMIC DNA]</scope>
    <source>
        <strain evidence="7 8">CCMP1335</strain>
    </source>
</reference>
<feature type="transmembrane region" description="Helical" evidence="6">
    <location>
        <begin position="170"/>
        <end position="187"/>
    </location>
</feature>
<dbReference type="RefSeq" id="XP_002292248.1">
    <property type="nucleotide sequence ID" value="XM_002292212.1"/>
</dbReference>
<dbReference type="PaxDb" id="35128-Thaps23976"/>
<feature type="transmembrane region" description="Helical" evidence="6">
    <location>
        <begin position="12"/>
        <end position="31"/>
    </location>
</feature>
<feature type="transmembrane region" description="Helical" evidence="6">
    <location>
        <begin position="199"/>
        <end position="219"/>
    </location>
</feature>
<gene>
    <name evidence="7" type="ORF">THAPSDRAFT_23976</name>
</gene>
<comment type="subcellular location">
    <subcellularLocation>
        <location evidence="1">Membrane</location>
        <topology evidence="1">Multi-pass membrane protein</topology>
    </subcellularLocation>
</comment>
<feature type="transmembrane region" description="Helical" evidence="6">
    <location>
        <begin position="38"/>
        <end position="61"/>
    </location>
</feature>
<evidence type="ECO:0000256" key="1">
    <source>
        <dbReference type="ARBA" id="ARBA00004141"/>
    </source>
</evidence>
<keyword evidence="3 6" id="KW-0812">Transmembrane</keyword>
<dbReference type="Proteomes" id="UP000001449">
    <property type="component" value="Chromosome 9"/>
</dbReference>
<evidence type="ECO:0000256" key="6">
    <source>
        <dbReference type="SAM" id="Phobius"/>
    </source>
</evidence>
<dbReference type="EMBL" id="CM000645">
    <property type="protein sequence ID" value="EED90223.1"/>
    <property type="molecule type" value="Genomic_DNA"/>
</dbReference>
<dbReference type="GO" id="GO:0016020">
    <property type="term" value="C:membrane"/>
    <property type="evidence" value="ECO:0007669"/>
    <property type="project" value="UniProtKB-SubCell"/>
</dbReference>
<reference evidence="7 8" key="1">
    <citation type="journal article" date="2004" name="Science">
        <title>The genome of the diatom Thalassiosira pseudonana: ecology, evolution, and metabolism.</title>
        <authorList>
            <person name="Armbrust E.V."/>
            <person name="Berges J.A."/>
            <person name="Bowler C."/>
            <person name="Green B.R."/>
            <person name="Martinez D."/>
            <person name="Putnam N.H."/>
            <person name="Zhou S."/>
            <person name="Allen A.E."/>
            <person name="Apt K.E."/>
            <person name="Bechner M."/>
            <person name="Brzezinski M.A."/>
            <person name="Chaal B.K."/>
            <person name="Chiovitti A."/>
            <person name="Davis A.K."/>
            <person name="Demarest M.S."/>
            <person name="Detter J.C."/>
            <person name="Glavina T."/>
            <person name="Goodstein D."/>
            <person name="Hadi M.Z."/>
            <person name="Hellsten U."/>
            <person name="Hildebrand M."/>
            <person name="Jenkins B.D."/>
            <person name="Jurka J."/>
            <person name="Kapitonov V.V."/>
            <person name="Kroger N."/>
            <person name="Lau W.W."/>
            <person name="Lane T.W."/>
            <person name="Larimer F.W."/>
            <person name="Lippmeier J.C."/>
            <person name="Lucas S."/>
            <person name="Medina M."/>
            <person name="Montsant A."/>
            <person name="Obornik M."/>
            <person name="Parker M.S."/>
            <person name="Palenik B."/>
            <person name="Pazour G.J."/>
            <person name="Richardson P.M."/>
            <person name="Rynearson T.A."/>
            <person name="Saito M.A."/>
            <person name="Schwartz D.C."/>
            <person name="Thamatrakoln K."/>
            <person name="Valentin K."/>
            <person name="Vardi A."/>
            <person name="Wilkerson F.P."/>
            <person name="Rokhsar D.S."/>
        </authorList>
    </citation>
    <scope>NUCLEOTIDE SEQUENCE [LARGE SCALE GENOMIC DNA]</scope>
    <source>
        <strain evidence="7 8">CCMP1335</strain>
    </source>
</reference>
<sequence length="400" mass="44140">MTSFNEIAGNVLLFFLVFGMSATVDIYCMVAQLKNIKAIMMGVFLQFVVLPICGFLVVKFFELDRATGISILVVTSSPGGSYSNWWCSMFNADLALSVTMTAISTLASVILMPANLLLYCKFSYEADVVQSLDFNSLFIALTVVISAIGLGLFASAKIHSYRFNIFANKIGNYAGVSLVAFSALMSNTQGDTQIWEHTWQFYVAVMIPLFAALLIANALTSLLKMEKPERVTLAVECCYQNVGIATSVALTMFKGDELGDAMAVPLFYGFMEAFVLGIYCIITWKAGWTKAPSNVSFWTMIGTSYEVLLIEHSDLKAVEVSLPKNQKDMIEKKNRTGDTIYMKYNLEEGEEEEPMTFGCIHIPSHPKEASGFNLPEVPGEEREDGIHQTEFATKQGGVEC</sequence>
<dbReference type="Gene3D" id="1.20.1530.20">
    <property type="match status" value="1"/>
</dbReference>
<keyword evidence="5 6" id="KW-0472">Membrane</keyword>